<dbReference type="InterPro" id="IPR038507">
    <property type="entry name" value="YcnI-like_sf"/>
</dbReference>
<sequence length="239" mass="23983">MNLRRAGLTGAVALTAVLALAGPAAAHAEVEADKAQALAENVTLTFVSEAESASGGFREVRVVLPEGIAPADVSLGKAPKGWSLKVTDDGYVVGGPALKTGVDAEYEVRVRQLPDADEVAFKTVETYSDGEISRWIELPKDGQEADQPAPLLKLKAAAPGATPVAPSPSASPTPSPTPSAAASTTTATADASTAAEAGEKKDDDGSSTGLLVGGAIAAVLVLGGGAWWLTKRRASATGG</sequence>
<dbReference type="InterPro" id="IPR012533">
    <property type="entry name" value="YcnI-copper_dom"/>
</dbReference>
<feature type="transmembrane region" description="Helical" evidence="2">
    <location>
        <begin position="210"/>
        <end position="229"/>
    </location>
</feature>
<keyword evidence="6" id="KW-1185">Reference proteome</keyword>
<evidence type="ECO:0000256" key="3">
    <source>
        <dbReference type="SAM" id="SignalP"/>
    </source>
</evidence>
<evidence type="ECO:0000313" key="5">
    <source>
        <dbReference type="EMBL" id="WTP48839.1"/>
    </source>
</evidence>
<feature type="chain" id="PRO_5046331302" evidence="3">
    <location>
        <begin position="29"/>
        <end position="239"/>
    </location>
</feature>
<feature type="compositionally biased region" description="Low complexity" evidence="1">
    <location>
        <begin position="178"/>
        <end position="196"/>
    </location>
</feature>
<accession>A0ABZ1JCP8</accession>
<dbReference type="RefSeq" id="WP_328937360.1">
    <property type="nucleotide sequence ID" value="NZ_CP108133.1"/>
</dbReference>
<dbReference type="InterPro" id="IPR006311">
    <property type="entry name" value="TAT_signal"/>
</dbReference>
<dbReference type="Pfam" id="PF07987">
    <property type="entry name" value="DUF1775"/>
    <property type="match status" value="1"/>
</dbReference>
<evidence type="ECO:0000259" key="4">
    <source>
        <dbReference type="Pfam" id="PF07987"/>
    </source>
</evidence>
<dbReference type="Proteomes" id="UP001432166">
    <property type="component" value="Chromosome"/>
</dbReference>
<dbReference type="EMBL" id="CP108133">
    <property type="protein sequence ID" value="WTP48839.1"/>
    <property type="molecule type" value="Genomic_DNA"/>
</dbReference>
<evidence type="ECO:0000313" key="6">
    <source>
        <dbReference type="Proteomes" id="UP001432166"/>
    </source>
</evidence>
<dbReference type="PROSITE" id="PS51318">
    <property type="entry name" value="TAT"/>
    <property type="match status" value="1"/>
</dbReference>
<feature type="compositionally biased region" description="Pro residues" evidence="1">
    <location>
        <begin position="165"/>
        <end position="177"/>
    </location>
</feature>
<dbReference type="Gene3D" id="2.60.40.2230">
    <property type="entry name" value="Uncharacterised protein YcnI-like PF07987, DUF1775"/>
    <property type="match status" value="1"/>
</dbReference>
<protein>
    <submittedName>
        <fullName evidence="5">YcnI family protein</fullName>
    </submittedName>
</protein>
<feature type="region of interest" description="Disordered" evidence="1">
    <location>
        <begin position="159"/>
        <end position="207"/>
    </location>
</feature>
<keyword evidence="3" id="KW-0732">Signal</keyword>
<keyword evidence="2" id="KW-0472">Membrane</keyword>
<feature type="domain" description="YncI copper-binding" evidence="4">
    <location>
        <begin position="96"/>
        <end position="154"/>
    </location>
</feature>
<name>A0ABZ1JCP8_9ACTN</name>
<organism evidence="5 6">
    <name type="scientific">Streptomyces tauricus</name>
    <dbReference type="NCBI Taxonomy" id="68274"/>
    <lineage>
        <taxon>Bacteria</taxon>
        <taxon>Bacillati</taxon>
        <taxon>Actinomycetota</taxon>
        <taxon>Actinomycetes</taxon>
        <taxon>Kitasatosporales</taxon>
        <taxon>Streptomycetaceae</taxon>
        <taxon>Streptomyces</taxon>
        <taxon>Streptomyces aurantiacus group</taxon>
    </lineage>
</organism>
<keyword evidence="2" id="KW-0812">Transmembrane</keyword>
<proteinExistence type="predicted"/>
<evidence type="ECO:0000256" key="2">
    <source>
        <dbReference type="SAM" id="Phobius"/>
    </source>
</evidence>
<keyword evidence="2" id="KW-1133">Transmembrane helix</keyword>
<reference evidence="5" key="1">
    <citation type="submission" date="2022-10" db="EMBL/GenBank/DDBJ databases">
        <title>The complete genomes of actinobacterial strains from the NBC collection.</title>
        <authorList>
            <person name="Joergensen T.S."/>
            <person name="Alvarez Arevalo M."/>
            <person name="Sterndorff E.B."/>
            <person name="Faurdal D."/>
            <person name="Vuksanovic O."/>
            <person name="Mourched A.-S."/>
            <person name="Charusanti P."/>
            <person name="Shaw S."/>
            <person name="Blin K."/>
            <person name="Weber T."/>
        </authorList>
    </citation>
    <scope>NUCLEOTIDE SEQUENCE</scope>
    <source>
        <strain evidence="5">NBC_00189</strain>
    </source>
</reference>
<feature type="signal peptide" evidence="3">
    <location>
        <begin position="1"/>
        <end position="28"/>
    </location>
</feature>
<evidence type="ECO:0000256" key="1">
    <source>
        <dbReference type="SAM" id="MobiDB-lite"/>
    </source>
</evidence>
<gene>
    <name evidence="5" type="ORF">OG288_11340</name>
</gene>